<dbReference type="GO" id="GO:0016614">
    <property type="term" value="F:oxidoreductase activity, acting on CH-OH group of donors"/>
    <property type="evidence" value="ECO:0007669"/>
    <property type="project" value="InterPro"/>
</dbReference>
<protein>
    <recommendedName>
        <fullName evidence="2">Glucose-methanol-choline oxidoreductase C-terminal domain-containing protein</fullName>
    </recommendedName>
</protein>
<dbReference type="InterPro" id="IPR007867">
    <property type="entry name" value="GMC_OxRtase_C"/>
</dbReference>
<comment type="similarity">
    <text evidence="1">Belongs to the GMC oxidoreductase family.</text>
</comment>
<dbReference type="AlphaFoldDB" id="A0A653C007"/>
<name>A0A653C007_CALMS</name>
<dbReference type="InterPro" id="IPR036188">
    <property type="entry name" value="FAD/NAD-bd_sf"/>
</dbReference>
<dbReference type="OrthoDB" id="269227at2759"/>
<dbReference type="Proteomes" id="UP000410492">
    <property type="component" value="Unassembled WGS sequence"/>
</dbReference>
<organism evidence="3 4">
    <name type="scientific">Callosobruchus maculatus</name>
    <name type="common">Southern cowpea weevil</name>
    <name type="synonym">Pulse bruchid</name>
    <dbReference type="NCBI Taxonomy" id="64391"/>
    <lineage>
        <taxon>Eukaryota</taxon>
        <taxon>Metazoa</taxon>
        <taxon>Ecdysozoa</taxon>
        <taxon>Arthropoda</taxon>
        <taxon>Hexapoda</taxon>
        <taxon>Insecta</taxon>
        <taxon>Pterygota</taxon>
        <taxon>Neoptera</taxon>
        <taxon>Endopterygota</taxon>
        <taxon>Coleoptera</taxon>
        <taxon>Polyphaga</taxon>
        <taxon>Cucujiformia</taxon>
        <taxon>Chrysomeloidea</taxon>
        <taxon>Chrysomelidae</taxon>
        <taxon>Bruchinae</taxon>
        <taxon>Bruchini</taxon>
        <taxon>Callosobruchus</taxon>
    </lineage>
</organism>
<keyword evidence="4" id="KW-1185">Reference proteome</keyword>
<proteinExistence type="inferred from homology"/>
<dbReference type="Gene3D" id="3.30.560.10">
    <property type="entry name" value="Glucose Oxidase, domain 3"/>
    <property type="match status" value="1"/>
</dbReference>
<dbReference type="EMBL" id="CAACVG010006720">
    <property type="protein sequence ID" value="VEN41224.1"/>
    <property type="molecule type" value="Genomic_DNA"/>
</dbReference>
<dbReference type="PANTHER" id="PTHR11552">
    <property type="entry name" value="GLUCOSE-METHANOL-CHOLINE GMC OXIDOREDUCTASE"/>
    <property type="match status" value="1"/>
</dbReference>
<gene>
    <name evidence="3" type="ORF">CALMAC_LOCUS5129</name>
</gene>
<dbReference type="PANTHER" id="PTHR11552:SF208">
    <property type="entry name" value="RE36204P-RELATED"/>
    <property type="match status" value="1"/>
</dbReference>
<evidence type="ECO:0000313" key="3">
    <source>
        <dbReference type="EMBL" id="VEN41224.1"/>
    </source>
</evidence>
<dbReference type="SUPFAM" id="SSF54373">
    <property type="entry name" value="FAD-linked reductases, C-terminal domain"/>
    <property type="match status" value="1"/>
</dbReference>
<reference evidence="3 4" key="1">
    <citation type="submission" date="2019-01" db="EMBL/GenBank/DDBJ databases">
        <authorList>
            <person name="Sayadi A."/>
        </authorList>
    </citation>
    <scope>NUCLEOTIDE SEQUENCE [LARGE SCALE GENOMIC DNA]</scope>
</reference>
<accession>A0A653C007</accession>
<evidence type="ECO:0000313" key="4">
    <source>
        <dbReference type="Proteomes" id="UP000410492"/>
    </source>
</evidence>
<dbReference type="GO" id="GO:0050660">
    <property type="term" value="F:flavin adenine dinucleotide binding"/>
    <property type="evidence" value="ECO:0007669"/>
    <property type="project" value="InterPro"/>
</dbReference>
<dbReference type="Pfam" id="PF05199">
    <property type="entry name" value="GMC_oxred_C"/>
    <property type="match status" value="1"/>
</dbReference>
<dbReference type="Gene3D" id="3.50.50.60">
    <property type="entry name" value="FAD/NAD(P)-binding domain"/>
    <property type="match status" value="1"/>
</dbReference>
<evidence type="ECO:0000259" key="2">
    <source>
        <dbReference type="Pfam" id="PF05199"/>
    </source>
</evidence>
<dbReference type="InterPro" id="IPR012132">
    <property type="entry name" value="GMC_OxRdtase"/>
</dbReference>
<feature type="domain" description="Glucose-methanol-choline oxidoreductase C-terminal" evidence="2">
    <location>
        <begin position="137"/>
        <end position="280"/>
    </location>
</feature>
<evidence type="ECO:0000256" key="1">
    <source>
        <dbReference type="ARBA" id="ARBA00010790"/>
    </source>
</evidence>
<dbReference type="SUPFAM" id="SSF51905">
    <property type="entry name" value="FAD/NAD(P)-binding domain"/>
    <property type="match status" value="1"/>
</dbReference>
<sequence>MLFSDIPVIKDLPVGKIMYDHLFFPNLAFTVNKPITLNVLPYLHPETYLDYAKYGSGTVGYCLAEVMQYINVNVTNSSNPHPGAADIELMVTGGSVVSDLGFWSRRYLNIPQKLYDTLWKPFEFVPIFMVVPVLLHPKSKGYMTLLSKDPKESPLFFPNYFSDPENHDINTFIGSIRETQRIIKSPALQKYGAKIVDIPIPGCEKHGFDTDEYWECSLRTIMSSIYHQTTTCKMGPNTDPEAVVNPKLQVYGVKNLRVADVSIAPDTISGHPMATAYMIGEKMSDILKALYSL</sequence>